<name>A0ABY9RBD2_9FLAO</name>
<dbReference type="InterPro" id="IPR000551">
    <property type="entry name" value="MerR-type_HTH_dom"/>
</dbReference>
<feature type="domain" description="HTH merR-type" evidence="1">
    <location>
        <begin position="7"/>
        <end position="76"/>
    </location>
</feature>
<protein>
    <submittedName>
        <fullName evidence="2">MerR family transcriptional regulator</fullName>
    </submittedName>
</protein>
<evidence type="ECO:0000259" key="1">
    <source>
        <dbReference type="PROSITE" id="PS50937"/>
    </source>
</evidence>
<dbReference type="PROSITE" id="PS50937">
    <property type="entry name" value="HTH_MERR_2"/>
    <property type="match status" value="1"/>
</dbReference>
<dbReference type="SUPFAM" id="SSF52242">
    <property type="entry name" value="Cobalamin (vitamin B12)-binding domain"/>
    <property type="match status" value="1"/>
</dbReference>
<dbReference type="CDD" id="cd01104">
    <property type="entry name" value="HTH_MlrA-CarA"/>
    <property type="match status" value="1"/>
</dbReference>
<dbReference type="EMBL" id="CP133721">
    <property type="protein sequence ID" value="WMW78560.1"/>
    <property type="molecule type" value="Genomic_DNA"/>
</dbReference>
<dbReference type="Pfam" id="PF02607">
    <property type="entry name" value="B12-binding_2"/>
    <property type="match status" value="1"/>
</dbReference>
<dbReference type="SUPFAM" id="SSF46955">
    <property type="entry name" value="Putative DNA-binding domain"/>
    <property type="match status" value="1"/>
</dbReference>
<dbReference type="InterPro" id="IPR036594">
    <property type="entry name" value="Meth_synthase_dom"/>
</dbReference>
<organism evidence="2 3">
    <name type="scientific">Flavobacterium nakdongensis</name>
    <dbReference type="NCBI Taxonomy" id="3073563"/>
    <lineage>
        <taxon>Bacteria</taxon>
        <taxon>Pseudomonadati</taxon>
        <taxon>Bacteroidota</taxon>
        <taxon>Flavobacteriia</taxon>
        <taxon>Flavobacteriales</taxon>
        <taxon>Flavobacteriaceae</taxon>
        <taxon>Flavobacterium</taxon>
    </lineage>
</organism>
<proteinExistence type="predicted"/>
<sequence>MNNIKTTFSIKDLENLSGIKAHTIRIWEKRYNLLEPMRTDTNIRLYDIQNLQKLLNVVLLTKFGYKISRISKLSTIEIENYVRKVQNEKTANNHALSAFKMAMLNFDQQLFLNTYDELLSEKDFGVVFLETFIPLLEEIGILWTTNTISPSHEHFISYLIKHKILVNIEKHVSNNLDTSENVYVLFLPENEIHDLGLLFLHYEIVSRGNHVIYLGRSLPIEDVAELNNHFKSVTFVTYLTVTPEEDNIIDYLKEFKAKALTNEKNELLVFGRRTEYLTNFSDAKIKVYPEIAHFLNEI</sequence>
<dbReference type="RefSeq" id="WP_309532857.1">
    <property type="nucleotide sequence ID" value="NZ_CP133721.1"/>
</dbReference>
<accession>A0ABY9RBD2</accession>
<reference evidence="2" key="1">
    <citation type="submission" date="2023-09" db="EMBL/GenBank/DDBJ databases">
        <title>Flavobacterium sp. 20NA77.7 isolated from freshwater.</title>
        <authorList>
            <person name="Le V."/>
            <person name="Ko S.-R."/>
            <person name="Ahn C.-Y."/>
            <person name="Oh H.-M."/>
        </authorList>
    </citation>
    <scope>NUCLEOTIDE SEQUENCE</scope>
    <source>
        <strain evidence="2">20NA77.7</strain>
    </source>
</reference>
<dbReference type="SMART" id="SM00422">
    <property type="entry name" value="HTH_MERR"/>
    <property type="match status" value="1"/>
</dbReference>
<evidence type="ECO:0000313" key="2">
    <source>
        <dbReference type="EMBL" id="WMW78560.1"/>
    </source>
</evidence>
<dbReference type="Proteomes" id="UP001180481">
    <property type="component" value="Chromosome"/>
</dbReference>
<gene>
    <name evidence="2" type="ORF">RF683_03705</name>
</gene>
<dbReference type="Gene3D" id="1.10.1240.10">
    <property type="entry name" value="Methionine synthase domain"/>
    <property type="match status" value="1"/>
</dbReference>
<dbReference type="InterPro" id="IPR036724">
    <property type="entry name" value="Cobalamin-bd_sf"/>
</dbReference>
<evidence type="ECO:0000313" key="3">
    <source>
        <dbReference type="Proteomes" id="UP001180481"/>
    </source>
</evidence>
<dbReference type="InterPro" id="IPR003759">
    <property type="entry name" value="Cbl-bd_cap"/>
</dbReference>
<dbReference type="InterPro" id="IPR009061">
    <property type="entry name" value="DNA-bd_dom_put_sf"/>
</dbReference>
<dbReference type="Gene3D" id="3.40.50.280">
    <property type="entry name" value="Cobalamin-binding domain"/>
    <property type="match status" value="1"/>
</dbReference>
<dbReference type="Gene3D" id="1.10.1660.10">
    <property type="match status" value="1"/>
</dbReference>
<keyword evidence="3" id="KW-1185">Reference proteome</keyword>
<dbReference type="Pfam" id="PF13411">
    <property type="entry name" value="MerR_1"/>
    <property type="match status" value="1"/>
</dbReference>